<evidence type="ECO:0000256" key="4">
    <source>
        <dbReference type="ARBA" id="ARBA00023163"/>
    </source>
</evidence>
<dbReference type="PROSITE" id="PS50039">
    <property type="entry name" value="FORK_HEAD_3"/>
    <property type="match status" value="1"/>
</dbReference>
<evidence type="ECO:0000256" key="2">
    <source>
        <dbReference type="ARBA" id="ARBA00023015"/>
    </source>
</evidence>
<feature type="domain" description="Fork-head" evidence="7">
    <location>
        <begin position="169"/>
        <end position="255"/>
    </location>
</feature>
<comment type="caution">
    <text evidence="8">The sequence shown here is derived from an EMBL/GenBank/DDBJ whole genome shotgun (WGS) entry which is preliminary data.</text>
</comment>
<protein>
    <recommendedName>
        <fullName evidence="7">Fork-head domain-containing protein</fullName>
    </recommendedName>
</protein>
<comment type="subcellular location">
    <subcellularLocation>
        <location evidence="6">Nucleus</location>
    </subcellularLocation>
</comment>
<keyword evidence="3 6" id="KW-0238">DNA-binding</keyword>
<gene>
    <name evidence="8" type="ORF">MNOR_LOCUS40691</name>
</gene>
<dbReference type="PANTHER" id="PTHR46721:SF3">
    <property type="entry name" value="FORKHEAD BOX N1"/>
    <property type="match status" value="1"/>
</dbReference>
<dbReference type="PANTHER" id="PTHR46721">
    <property type="entry name" value="FORKHEAD BOX PROTEIN N1"/>
    <property type="match status" value="1"/>
</dbReference>
<evidence type="ECO:0000256" key="3">
    <source>
        <dbReference type="ARBA" id="ARBA00023125"/>
    </source>
</evidence>
<dbReference type="PRINTS" id="PR00053">
    <property type="entry name" value="FORKHEAD"/>
</dbReference>
<keyword evidence="4" id="KW-0804">Transcription</keyword>
<dbReference type="Proteomes" id="UP001497623">
    <property type="component" value="Unassembled WGS sequence"/>
</dbReference>
<accession>A0AAV2SV28</accession>
<evidence type="ECO:0000256" key="5">
    <source>
        <dbReference type="ARBA" id="ARBA00023242"/>
    </source>
</evidence>
<dbReference type="InterPro" id="IPR001766">
    <property type="entry name" value="Fork_head_dom"/>
</dbReference>
<keyword evidence="1" id="KW-0217">Developmental protein</keyword>
<feature type="non-terminal residue" evidence="8">
    <location>
        <position position="1"/>
    </location>
</feature>
<dbReference type="Pfam" id="PF00250">
    <property type="entry name" value="Forkhead"/>
    <property type="match status" value="1"/>
</dbReference>
<dbReference type="InterPro" id="IPR049624">
    <property type="entry name" value="FOXN1_4"/>
</dbReference>
<dbReference type="InterPro" id="IPR036388">
    <property type="entry name" value="WH-like_DNA-bd_sf"/>
</dbReference>
<evidence type="ECO:0000313" key="9">
    <source>
        <dbReference type="Proteomes" id="UP001497623"/>
    </source>
</evidence>
<keyword evidence="9" id="KW-1185">Reference proteome</keyword>
<dbReference type="AlphaFoldDB" id="A0AAV2SV28"/>
<evidence type="ECO:0000313" key="8">
    <source>
        <dbReference type="EMBL" id="CAL4241166.1"/>
    </source>
</evidence>
<keyword evidence="2" id="KW-0805">Transcription regulation</keyword>
<proteinExistence type="predicted"/>
<keyword evidence="5 6" id="KW-0539">Nucleus</keyword>
<evidence type="ECO:0000259" key="7">
    <source>
        <dbReference type="PROSITE" id="PS50039"/>
    </source>
</evidence>
<dbReference type="EMBL" id="CAXKWB010129649">
    <property type="protein sequence ID" value="CAL4241166.1"/>
    <property type="molecule type" value="Genomic_DNA"/>
</dbReference>
<dbReference type="PROSITE" id="PS00657">
    <property type="entry name" value="FORK_HEAD_1"/>
    <property type="match status" value="1"/>
</dbReference>
<sequence>VNSKSTENSITDNAASPIVSSSLITAVTPTIFIKTEPQEPTITTSALTSQSQLVEGTKITNQVTETCLQSFASSRFSVKQKSTSSSAQSVSDKMPYESASIQRILFNRSDSTSTKMFFQTPKCTKPEQITIPISSPTMPSASLISSRTTNISNNTEKTVFMPKTRLFPKPPYSYSCLIALALKNSTTGSLTVSEIYSFICEHFPYFRIAPNGWKNSVRGNLCLNKGFEKFENPATGSHQRKSLWGVNPAKAHKLYGEVQKCKMGDLPGIKDAMIHPEILESLERGEMKFEPSGSINSSIEDGDDWEFDPLTVDNTTPRTATSQIVKRQPSISSQKYFLLPDSTRTEINLQSNSAKLHELLRMNQIILATVSV</sequence>
<evidence type="ECO:0000256" key="6">
    <source>
        <dbReference type="PROSITE-ProRule" id="PRU00089"/>
    </source>
</evidence>
<dbReference type="SMART" id="SM00339">
    <property type="entry name" value="FH"/>
    <property type="match status" value="1"/>
</dbReference>
<dbReference type="InterPro" id="IPR018122">
    <property type="entry name" value="TF_fork_head_CS_1"/>
</dbReference>
<evidence type="ECO:0000256" key="1">
    <source>
        <dbReference type="ARBA" id="ARBA00022473"/>
    </source>
</evidence>
<name>A0AAV2SV28_MEGNR</name>
<organism evidence="8 9">
    <name type="scientific">Meganyctiphanes norvegica</name>
    <name type="common">Northern krill</name>
    <name type="synonym">Thysanopoda norvegica</name>
    <dbReference type="NCBI Taxonomy" id="48144"/>
    <lineage>
        <taxon>Eukaryota</taxon>
        <taxon>Metazoa</taxon>
        <taxon>Ecdysozoa</taxon>
        <taxon>Arthropoda</taxon>
        <taxon>Crustacea</taxon>
        <taxon>Multicrustacea</taxon>
        <taxon>Malacostraca</taxon>
        <taxon>Eumalacostraca</taxon>
        <taxon>Eucarida</taxon>
        <taxon>Euphausiacea</taxon>
        <taxon>Euphausiidae</taxon>
        <taxon>Meganyctiphanes</taxon>
    </lineage>
</organism>
<dbReference type="GO" id="GO:0005634">
    <property type="term" value="C:nucleus"/>
    <property type="evidence" value="ECO:0007669"/>
    <property type="project" value="UniProtKB-SubCell"/>
</dbReference>
<dbReference type="SUPFAM" id="SSF46785">
    <property type="entry name" value="Winged helix' DNA-binding domain"/>
    <property type="match status" value="1"/>
</dbReference>
<dbReference type="GO" id="GO:0000981">
    <property type="term" value="F:DNA-binding transcription factor activity, RNA polymerase II-specific"/>
    <property type="evidence" value="ECO:0007669"/>
    <property type="project" value="TreeGrafter"/>
</dbReference>
<dbReference type="GO" id="GO:0000976">
    <property type="term" value="F:transcription cis-regulatory region binding"/>
    <property type="evidence" value="ECO:0007669"/>
    <property type="project" value="TreeGrafter"/>
</dbReference>
<dbReference type="Gene3D" id="1.10.10.10">
    <property type="entry name" value="Winged helix-like DNA-binding domain superfamily/Winged helix DNA-binding domain"/>
    <property type="match status" value="1"/>
</dbReference>
<dbReference type="InterPro" id="IPR036390">
    <property type="entry name" value="WH_DNA-bd_sf"/>
</dbReference>
<reference evidence="8 9" key="1">
    <citation type="submission" date="2024-05" db="EMBL/GenBank/DDBJ databases">
        <authorList>
            <person name="Wallberg A."/>
        </authorList>
    </citation>
    <scope>NUCLEOTIDE SEQUENCE [LARGE SCALE GENOMIC DNA]</scope>
</reference>
<feature type="DNA-binding region" description="Fork-head" evidence="6">
    <location>
        <begin position="169"/>
        <end position="255"/>
    </location>
</feature>